<comment type="caution">
    <text evidence="1">The sequence shown here is derived from an EMBL/GenBank/DDBJ whole genome shotgun (WGS) entry which is preliminary data.</text>
</comment>
<keyword evidence="2" id="KW-1185">Reference proteome</keyword>
<dbReference type="GO" id="GO:0016491">
    <property type="term" value="F:oxidoreductase activity"/>
    <property type="evidence" value="ECO:0007669"/>
    <property type="project" value="InterPro"/>
</dbReference>
<proteinExistence type="predicted"/>
<dbReference type="Proteomes" id="UP000320011">
    <property type="component" value="Unassembled WGS sequence"/>
</dbReference>
<reference evidence="1 2" key="2">
    <citation type="submission" date="2019-08" db="EMBL/GenBank/DDBJ databases">
        <title>Amycolatopsis acidicola sp. nov., isolated from peat swamp forest soil.</title>
        <authorList>
            <person name="Srisuk N."/>
        </authorList>
    </citation>
    <scope>NUCLEOTIDE SEQUENCE [LARGE SCALE GENOMIC DNA]</scope>
    <source>
        <strain evidence="1 2">TBRC 6029</strain>
    </source>
</reference>
<dbReference type="OrthoDB" id="3292498at2"/>
<gene>
    <name evidence="1" type="ORF">FNH05_13810</name>
</gene>
<name>A0A558CTG4_9PSEU</name>
<dbReference type="RefSeq" id="WP_144588132.1">
    <property type="nucleotide sequence ID" value="NZ_VJWX01000111.1"/>
</dbReference>
<sequence length="150" mass="16472">MTTGNPTVPRFVNVVVRTLLRTPAHRLLSRNTMLLSFAGRKTGRVYTIPVSYLREGEVITCYTDSGWWKNLRGGAPVSVSVAGRRLRGVGEVVTQAHQAAVESLRTFLVKSPRDAKYHGVTLAPNGDPDAGDLDRAARTSAMIRIRLMPE</sequence>
<dbReference type="InterPro" id="IPR012349">
    <property type="entry name" value="Split_barrel_FMN-bd"/>
</dbReference>
<dbReference type="InterPro" id="IPR004378">
    <property type="entry name" value="F420H2_quin_Rdtase"/>
</dbReference>
<reference evidence="1 2" key="1">
    <citation type="submission" date="2019-07" db="EMBL/GenBank/DDBJ databases">
        <authorList>
            <person name="Duangmal K."/>
            <person name="Teo W.F.A."/>
        </authorList>
    </citation>
    <scope>NUCLEOTIDE SEQUENCE [LARGE SCALE GENOMIC DNA]</scope>
    <source>
        <strain evidence="1 2">TBRC 6029</strain>
    </source>
</reference>
<evidence type="ECO:0000313" key="1">
    <source>
        <dbReference type="EMBL" id="TVT51982.1"/>
    </source>
</evidence>
<accession>A0A558CTG4</accession>
<dbReference type="Pfam" id="PF04075">
    <property type="entry name" value="F420H2_quin_red"/>
    <property type="match status" value="1"/>
</dbReference>
<protein>
    <submittedName>
        <fullName evidence="1">DUF385 domain-containing protein</fullName>
    </submittedName>
</protein>
<dbReference type="EMBL" id="VJWX01000111">
    <property type="protein sequence ID" value="TVT51982.1"/>
    <property type="molecule type" value="Genomic_DNA"/>
</dbReference>
<dbReference type="Gene3D" id="2.30.110.10">
    <property type="entry name" value="Electron Transport, Fmn-binding Protein, Chain A"/>
    <property type="match status" value="1"/>
</dbReference>
<evidence type="ECO:0000313" key="2">
    <source>
        <dbReference type="Proteomes" id="UP000320011"/>
    </source>
</evidence>
<dbReference type="SUPFAM" id="SSF50475">
    <property type="entry name" value="FMN-binding split barrel"/>
    <property type="match status" value="1"/>
</dbReference>
<organism evidence="1 2">
    <name type="scientific">Amycolatopsis rhizosphaerae</name>
    <dbReference type="NCBI Taxonomy" id="2053003"/>
    <lineage>
        <taxon>Bacteria</taxon>
        <taxon>Bacillati</taxon>
        <taxon>Actinomycetota</taxon>
        <taxon>Actinomycetes</taxon>
        <taxon>Pseudonocardiales</taxon>
        <taxon>Pseudonocardiaceae</taxon>
        <taxon>Amycolatopsis</taxon>
    </lineage>
</organism>
<dbReference type="AlphaFoldDB" id="A0A558CTG4"/>